<proteinExistence type="predicted"/>
<keyword evidence="2" id="KW-1185">Reference proteome</keyword>
<evidence type="ECO:0000313" key="1">
    <source>
        <dbReference type="EMBL" id="QMW06099.1"/>
    </source>
</evidence>
<evidence type="ECO:0000313" key="2">
    <source>
        <dbReference type="Proteomes" id="UP000515369"/>
    </source>
</evidence>
<organism evidence="1 2">
    <name type="scientific">Spirosoma foliorum</name>
    <dbReference type="NCBI Taxonomy" id="2710596"/>
    <lineage>
        <taxon>Bacteria</taxon>
        <taxon>Pseudomonadati</taxon>
        <taxon>Bacteroidota</taxon>
        <taxon>Cytophagia</taxon>
        <taxon>Cytophagales</taxon>
        <taxon>Cytophagaceae</taxon>
        <taxon>Spirosoma</taxon>
    </lineage>
</organism>
<name>A0A7G5H4Q7_9BACT</name>
<accession>A0A7G5H4Q7</accession>
<reference evidence="1 2" key="1">
    <citation type="submission" date="2020-07" db="EMBL/GenBank/DDBJ databases">
        <title>Spirosoma foliorum sp. nov., isolated from the leaves on the Nejang mountain Korea, Republic of.</title>
        <authorList>
            <person name="Ho H."/>
            <person name="Lee Y.-J."/>
            <person name="Nurcahyanto D.-A."/>
            <person name="Kim S.-G."/>
        </authorList>
    </citation>
    <scope>NUCLEOTIDE SEQUENCE [LARGE SCALE GENOMIC DNA]</scope>
    <source>
        <strain evidence="1 2">PL0136</strain>
    </source>
</reference>
<dbReference type="Proteomes" id="UP000515369">
    <property type="component" value="Chromosome"/>
</dbReference>
<dbReference type="Pfam" id="PF19666">
    <property type="entry name" value="DUF6169"/>
    <property type="match status" value="1"/>
</dbReference>
<dbReference type="KEGG" id="sfol:H3H32_14985"/>
<dbReference type="RefSeq" id="WP_182463471.1">
    <property type="nucleotide sequence ID" value="NZ_CP059732.1"/>
</dbReference>
<dbReference type="EMBL" id="CP059732">
    <property type="protein sequence ID" value="QMW06099.1"/>
    <property type="molecule type" value="Genomic_DNA"/>
</dbReference>
<dbReference type="InterPro" id="IPR046167">
    <property type="entry name" value="DUF6169"/>
</dbReference>
<sequence>MGSPSIGEYAYYQENEKTSYFITDDGRRYSVTFEEQPFFEDHEFILANHTYEVFLTLQKAPPAYSTDPRIGATVTGIIQNFIEKDPLRIVFFTCDTADGRHHARFKRFNDWFRENNNRRYLKLEDSIDYPAINKLFLIALIMRNDHPYGGEVLASFVKLNAQLRSRK</sequence>
<dbReference type="AlphaFoldDB" id="A0A7G5H4Q7"/>
<protein>
    <submittedName>
        <fullName evidence="1">Uncharacterized protein</fullName>
    </submittedName>
</protein>
<gene>
    <name evidence="1" type="ORF">H3H32_14985</name>
</gene>